<keyword evidence="5" id="KW-0548">Nucleotidyltransferase</keyword>
<dbReference type="GO" id="GO:0003899">
    <property type="term" value="F:DNA-directed RNA polymerase activity"/>
    <property type="evidence" value="ECO:0007669"/>
    <property type="project" value="UniProtKB-EC"/>
</dbReference>
<sequence length="813" mass="92104">MRVTEQQVQRQLELEEQYIQKSLSESKRQILEAIKGGRAADLMPVQRLIGAAFNTVCTAIDELKKQKAAGVGGKYLKHIRGVKTDILAAASLSICFNSLHMETYSNKTSAQAVMAKLGSMVQSELLNNQLKKAAPAYMNRVHEYLKERNTTSQTHIMRTLRASANAIKLGYTPWDNTECIGTGKHLMEAVYSTGLFKWGSGEGGTYALEPADCILNVLADFITQAQFIRITPPMLVPPTPHTDIFDGGYLDERTDTRGTYKHKNLTKAQLRAVNAAFKKADKLRAVLNKAQEVPYQVNKYILNMVHTARALGVGIGMPSTKAAPKPEWYLDGIPKEQYSERELDDFEQWKMQTVMWYEAERKRLQDIKRTHDIIEQCEEFKHEQALYFPTYVDWRYRLYFKSRLNPQGDDLTKGLLVFARKKPLGKRGLFWLKVHAATCFGYDKKRFKYRAQWFDENEHLIREMLKDPLNSPVFEKAGSESPWCFLAACKEAIDAIDSGNPEEFLSNIPVAMDATNSGAQHYAALRRDAVAGRLVNLFSTGDDEKADLYMDVVNRVNSRLIMDTDNPETLVQSRYWQVNPVTRGMSKKPTMTYTYSATDQSRTKYLFQGAKDEGYTELPEYSLFKLCLYLTPLVRDSIAEANPKAAEAMEYMREIVRRMPENVPLQWTTPLGGLVINQYANITSHSVHIQSMGMSRLMAYNKDRSSTNKRKAQAGVAPNGIHSNDATHLGMIILEHSGDIMPIHDSVATHACDVDAMHKVIREQFVKLYTEHDLLKSMAESAESLGADLSDLTEPEFGTLDLELVKNSEFFFC</sequence>
<dbReference type="Proteomes" id="UP000290695">
    <property type="component" value="Segment"/>
</dbReference>
<evidence type="ECO:0000256" key="7">
    <source>
        <dbReference type="ARBA" id="ARBA00023314"/>
    </source>
</evidence>
<dbReference type="PANTHER" id="PTHR10102">
    <property type="entry name" value="DNA-DIRECTED RNA POLYMERASE, MITOCHONDRIAL"/>
    <property type="match status" value="1"/>
</dbReference>
<evidence type="ECO:0000256" key="4">
    <source>
        <dbReference type="ARBA" id="ARBA00022679"/>
    </source>
</evidence>
<dbReference type="InterPro" id="IPR046950">
    <property type="entry name" value="DNA-dir_Rpol_C_phage-type"/>
</dbReference>
<dbReference type="EC" id="2.7.7.6" evidence="2"/>
<keyword evidence="11" id="KW-1185">Reference proteome</keyword>
<reference evidence="11" key="1">
    <citation type="submission" date="2019-01" db="EMBL/GenBank/DDBJ databases">
        <title>PS3, a novel KP34virus infecting Providencia stuartii with a tail spike-associated depolymerase that enhances serum-mediated killing.</title>
        <authorList>
            <person name="Oliveira H."/>
            <person name="Mendes B."/>
            <person name="Lobocka M."/>
            <person name="Azeredo J."/>
        </authorList>
    </citation>
    <scope>NUCLEOTIDE SEQUENCE [LARGE SCALE GENOMIC DNA]</scope>
</reference>
<dbReference type="SUPFAM" id="SSF56672">
    <property type="entry name" value="DNA/RNA polymerases"/>
    <property type="match status" value="1"/>
</dbReference>
<evidence type="ECO:0000256" key="8">
    <source>
        <dbReference type="ARBA" id="ARBA00048552"/>
    </source>
</evidence>
<evidence type="ECO:0000256" key="1">
    <source>
        <dbReference type="ARBA" id="ARBA00009493"/>
    </source>
</evidence>
<dbReference type="GO" id="GO:0019083">
    <property type="term" value="P:viral transcription"/>
    <property type="evidence" value="ECO:0007669"/>
    <property type="project" value="UniProtKB-KW"/>
</dbReference>
<feature type="domain" description="DNA-directed RNA polymerase N-terminal" evidence="9">
    <location>
        <begin position="9"/>
        <end position="292"/>
    </location>
</feature>
<comment type="similarity">
    <text evidence="1">Belongs to the phage and mitochondrial RNA polymerase family.</text>
</comment>
<comment type="catalytic activity">
    <reaction evidence="8">
        <text>RNA(n) + a ribonucleoside 5'-triphosphate = RNA(n+1) + diphosphate</text>
        <dbReference type="Rhea" id="RHEA:21248"/>
        <dbReference type="Rhea" id="RHEA-COMP:14527"/>
        <dbReference type="Rhea" id="RHEA-COMP:17342"/>
        <dbReference type="ChEBI" id="CHEBI:33019"/>
        <dbReference type="ChEBI" id="CHEBI:61557"/>
        <dbReference type="ChEBI" id="CHEBI:140395"/>
        <dbReference type="EC" id="2.7.7.6"/>
    </reaction>
</comment>
<gene>
    <name evidence="10" type="ORF">Stuart_29</name>
</gene>
<keyword evidence="3" id="KW-0240">DNA-directed RNA polymerase</keyword>
<dbReference type="InterPro" id="IPR002092">
    <property type="entry name" value="DNA-dir_Rpol_phage-type"/>
</dbReference>
<dbReference type="GO" id="GO:0006351">
    <property type="term" value="P:DNA-templated transcription"/>
    <property type="evidence" value="ECO:0007669"/>
    <property type="project" value="InterPro"/>
</dbReference>
<proteinExistence type="inferred from homology"/>
<evidence type="ECO:0000256" key="5">
    <source>
        <dbReference type="ARBA" id="ARBA00022695"/>
    </source>
</evidence>
<dbReference type="InterPro" id="IPR037159">
    <property type="entry name" value="RNA_POL_N_sf"/>
</dbReference>
<keyword evidence="7" id="KW-1195">Viral transcription</keyword>
<dbReference type="EMBL" id="MK387869">
    <property type="protein sequence ID" value="QAX92387.1"/>
    <property type="molecule type" value="Genomic_DNA"/>
</dbReference>
<evidence type="ECO:0000256" key="2">
    <source>
        <dbReference type="ARBA" id="ARBA00012418"/>
    </source>
</evidence>
<dbReference type="Gene3D" id="1.10.287.280">
    <property type="match status" value="1"/>
</dbReference>
<evidence type="ECO:0000313" key="11">
    <source>
        <dbReference type="Proteomes" id="UP000290695"/>
    </source>
</evidence>
<dbReference type="InterPro" id="IPR043502">
    <property type="entry name" value="DNA/RNA_pol_sf"/>
</dbReference>
<keyword evidence="4" id="KW-0808">Transferase</keyword>
<evidence type="ECO:0000256" key="3">
    <source>
        <dbReference type="ARBA" id="ARBA00022478"/>
    </source>
</evidence>
<organism evidence="10 11">
    <name type="scientific">Providencia phage vB_PstP_PS3</name>
    <dbReference type="NCBI Taxonomy" id="2848038"/>
    <lineage>
        <taxon>Viruses</taxon>
        <taxon>Duplodnaviria</taxon>
        <taxon>Heunggongvirae</taxon>
        <taxon>Uroviricota</taxon>
        <taxon>Caudoviricetes</taxon>
        <taxon>Autographivirales</taxon>
        <taxon>Autoscriptoviridae</taxon>
        <taxon>Slopekvirinae</taxon>
        <taxon>Kakivirus</taxon>
        <taxon>Kakivirus PS3</taxon>
    </lineage>
</organism>
<accession>A0A411AW99</accession>
<dbReference type="GO" id="GO:0000428">
    <property type="term" value="C:DNA-directed RNA polymerase complex"/>
    <property type="evidence" value="ECO:0007669"/>
    <property type="project" value="UniProtKB-KW"/>
</dbReference>
<dbReference type="Gene3D" id="1.10.150.20">
    <property type="entry name" value="5' to 3' exonuclease, C-terminal subdomain"/>
    <property type="match status" value="1"/>
</dbReference>
<evidence type="ECO:0000313" key="10">
    <source>
        <dbReference type="EMBL" id="QAX92387.1"/>
    </source>
</evidence>
<name>A0A411AW99_9CAUD</name>
<dbReference type="PANTHER" id="PTHR10102:SF0">
    <property type="entry name" value="DNA-DIRECTED RNA POLYMERASE, MITOCHONDRIAL"/>
    <property type="match status" value="1"/>
</dbReference>
<protein>
    <recommendedName>
        <fullName evidence="2">DNA-directed RNA polymerase</fullName>
        <ecNumber evidence="2">2.7.7.6</ecNumber>
    </recommendedName>
</protein>
<dbReference type="SMART" id="SM01311">
    <property type="entry name" value="RPOL_N"/>
    <property type="match status" value="1"/>
</dbReference>
<dbReference type="Pfam" id="PF00940">
    <property type="entry name" value="RNA_pol"/>
    <property type="match status" value="1"/>
</dbReference>
<evidence type="ECO:0000256" key="6">
    <source>
        <dbReference type="ARBA" id="ARBA00023163"/>
    </source>
</evidence>
<dbReference type="GO" id="GO:0003677">
    <property type="term" value="F:DNA binding"/>
    <property type="evidence" value="ECO:0007669"/>
    <property type="project" value="InterPro"/>
</dbReference>
<keyword evidence="6" id="KW-0804">Transcription</keyword>
<dbReference type="InterPro" id="IPR029262">
    <property type="entry name" value="RPOL_N"/>
</dbReference>
<evidence type="ECO:0000259" key="9">
    <source>
        <dbReference type="SMART" id="SM01311"/>
    </source>
</evidence>
<dbReference type="Gene3D" id="1.10.1320.10">
    <property type="entry name" value="DNA-directed RNA polymerase, N-terminal domain"/>
    <property type="match status" value="1"/>
</dbReference>